<dbReference type="PIRSF" id="PIRSF006268">
    <property type="entry name" value="ApbE"/>
    <property type="match status" value="1"/>
</dbReference>
<keyword evidence="6 10" id="KW-0274">FAD</keyword>
<feature type="binding site" evidence="11">
    <location>
        <position position="301"/>
    </location>
    <ligand>
        <name>Mg(2+)</name>
        <dbReference type="ChEBI" id="CHEBI:18420"/>
    </ligand>
</feature>
<dbReference type="EMBL" id="CP001034">
    <property type="protein sequence ID" value="ACB84106.1"/>
    <property type="molecule type" value="Genomic_DNA"/>
</dbReference>
<dbReference type="Proteomes" id="UP000001683">
    <property type="component" value="Chromosome"/>
</dbReference>
<dbReference type="Gene3D" id="3.10.520.10">
    <property type="entry name" value="ApbE-like domains"/>
    <property type="match status" value="1"/>
</dbReference>
<comment type="subcellular location">
    <subcellularLocation>
        <location evidence="12">Cell inner membrane</location>
        <topology evidence="12">Lipid-anchor</topology>
        <orientation evidence="12">Periplasmic side</orientation>
    </subcellularLocation>
</comment>
<dbReference type="eggNOG" id="COG1477">
    <property type="taxonomic scope" value="Bacteria"/>
</dbReference>
<dbReference type="HOGENOM" id="CLU_044403_5_1_9"/>
<evidence type="ECO:0000256" key="2">
    <source>
        <dbReference type="ARBA" id="ARBA00016337"/>
    </source>
</evidence>
<comment type="similarity">
    <text evidence="10 12">Belongs to the ApbE family.</text>
</comment>
<sequence>MNTNKSQSRAKLIKLLTIFTILLVMMTSLMACDYEVEEYRDTGIYMDTRVDIIVEARNESIADEAIDAAKDEINRLENKMSRHVAGSEIDEVNRNAGEQPIQVSQETWEVVAESIELGEQMDGYFDVTIAPLLTLWGFGEDEHHLPSDEEISELLPLVNHNEIEMDEEKHTIYLPDSDMRLDLGGAAKGYIVDRATEVLAEHDIESGLVDAGGDINTVGPKHDDEPWRIGVTHPRDRQNYFAVLELNGEAVDTSGDYERYFEEDGVKYHHILDPYTGYPTEGMISATVMADNAIRADILSTGAFGLGLEGSLELFEELDDVEAIIVDDNGEYHMTSGLDGIEIPDQYKDQQLK</sequence>
<reference evidence="14 15" key="1">
    <citation type="submission" date="2008-04" db="EMBL/GenBank/DDBJ databases">
        <title>Complete sequence of chromosome of Natranaerobius thermophilus JW/NM-WN-LF.</title>
        <authorList>
            <consortium name="US DOE Joint Genome Institute"/>
            <person name="Copeland A."/>
            <person name="Lucas S."/>
            <person name="Lapidus A."/>
            <person name="Glavina del Rio T."/>
            <person name="Dalin E."/>
            <person name="Tice H."/>
            <person name="Bruce D."/>
            <person name="Goodwin L."/>
            <person name="Pitluck S."/>
            <person name="Chertkov O."/>
            <person name="Brettin T."/>
            <person name="Detter J.C."/>
            <person name="Han C."/>
            <person name="Kuske C.R."/>
            <person name="Schmutz J."/>
            <person name="Larimer F."/>
            <person name="Land M."/>
            <person name="Hauser L."/>
            <person name="Kyrpides N."/>
            <person name="Lykidis A."/>
            <person name="Mesbah N.M."/>
            <person name="Wiegel J."/>
        </authorList>
    </citation>
    <scope>NUCLEOTIDE SEQUENCE [LARGE SCALE GENOMIC DNA]</scope>
    <source>
        <strain evidence="15">ATCC BAA-1301 / DSM 18059 / JW/NM-WN-LF</strain>
    </source>
</reference>
<name>B2A695_NATTJ</name>
<keyword evidence="5 10" id="KW-0479">Metal-binding</keyword>
<keyword evidence="4 10" id="KW-0808">Transferase</keyword>
<evidence type="ECO:0000256" key="7">
    <source>
        <dbReference type="ARBA" id="ARBA00022842"/>
    </source>
</evidence>
<dbReference type="STRING" id="457570.Nther_0510"/>
<evidence type="ECO:0000256" key="5">
    <source>
        <dbReference type="ARBA" id="ARBA00022723"/>
    </source>
</evidence>
<evidence type="ECO:0000256" key="13">
    <source>
        <dbReference type="SAM" id="Coils"/>
    </source>
</evidence>
<dbReference type="GO" id="GO:0005886">
    <property type="term" value="C:plasma membrane"/>
    <property type="evidence" value="ECO:0007669"/>
    <property type="project" value="UniProtKB-SubCell"/>
</dbReference>
<keyword evidence="15" id="KW-1185">Reference proteome</keyword>
<dbReference type="GO" id="GO:0016740">
    <property type="term" value="F:transferase activity"/>
    <property type="evidence" value="ECO:0007669"/>
    <property type="project" value="UniProtKB-UniRule"/>
</dbReference>
<evidence type="ECO:0000256" key="11">
    <source>
        <dbReference type="PIRSR" id="PIRSR006268-2"/>
    </source>
</evidence>
<proteinExistence type="inferred from homology"/>
<keyword evidence="7 10" id="KW-0460">Magnesium</keyword>
<feature type="binding site" evidence="11">
    <location>
        <position position="185"/>
    </location>
    <ligand>
        <name>Mg(2+)</name>
        <dbReference type="ChEBI" id="CHEBI:18420"/>
    </ligand>
</feature>
<dbReference type="SUPFAM" id="SSF143631">
    <property type="entry name" value="ApbE-like"/>
    <property type="match status" value="1"/>
</dbReference>
<evidence type="ECO:0000256" key="10">
    <source>
        <dbReference type="PIRNR" id="PIRNR006268"/>
    </source>
</evidence>
<keyword evidence="3 10" id="KW-0285">Flavoprotein</keyword>
<dbReference type="PANTHER" id="PTHR30040:SF2">
    <property type="entry name" value="FAD:PROTEIN FMN TRANSFERASE"/>
    <property type="match status" value="1"/>
</dbReference>
<reference evidence="14 15" key="2">
    <citation type="journal article" date="2011" name="J. Bacteriol.">
        <title>Complete genome sequence of the anaerobic, halophilic alkalithermophile Natranaerobius thermophilus JW/NM-WN-LF.</title>
        <authorList>
            <person name="Zhao B."/>
            <person name="Mesbah N.M."/>
            <person name="Dalin E."/>
            <person name="Goodwin L."/>
            <person name="Nolan M."/>
            <person name="Pitluck S."/>
            <person name="Chertkov O."/>
            <person name="Brettin T.S."/>
            <person name="Han J."/>
            <person name="Larimer F.W."/>
            <person name="Land M.L."/>
            <person name="Hauser L."/>
            <person name="Kyrpides N."/>
            <person name="Wiegel J."/>
        </authorList>
    </citation>
    <scope>NUCLEOTIDE SEQUENCE [LARGE SCALE GENOMIC DNA]</scope>
    <source>
        <strain evidence="15">ATCC BAA-1301 / DSM 18059 / JW/NM-WN-LF</strain>
    </source>
</reference>
<organism evidence="14 15">
    <name type="scientific">Natranaerobius thermophilus (strain ATCC BAA-1301 / DSM 18059 / JW/NM-WN-LF)</name>
    <dbReference type="NCBI Taxonomy" id="457570"/>
    <lineage>
        <taxon>Bacteria</taxon>
        <taxon>Bacillati</taxon>
        <taxon>Bacillota</taxon>
        <taxon>Clostridia</taxon>
        <taxon>Natranaerobiales</taxon>
        <taxon>Natranaerobiaceae</taxon>
        <taxon>Natranaerobius</taxon>
    </lineage>
</organism>
<dbReference type="PROSITE" id="PS51257">
    <property type="entry name" value="PROKAR_LIPOPROTEIN"/>
    <property type="match status" value="1"/>
</dbReference>
<dbReference type="InterPro" id="IPR003374">
    <property type="entry name" value="ApbE-like_sf"/>
</dbReference>
<evidence type="ECO:0000256" key="12">
    <source>
        <dbReference type="RuleBase" id="RU363002"/>
    </source>
</evidence>
<evidence type="ECO:0000256" key="1">
    <source>
        <dbReference type="ARBA" id="ARBA00011955"/>
    </source>
</evidence>
<evidence type="ECO:0000313" key="15">
    <source>
        <dbReference type="Proteomes" id="UP000001683"/>
    </source>
</evidence>
<feature type="binding site" evidence="11">
    <location>
        <position position="297"/>
    </location>
    <ligand>
        <name>Mg(2+)</name>
        <dbReference type="ChEBI" id="CHEBI:18420"/>
    </ligand>
</feature>
<keyword evidence="12" id="KW-0472">Membrane</keyword>
<comment type="function">
    <text evidence="12">Flavin transferase that catalyzes the transfer of the FMN moiety of FAD and its covalent binding to the hydroxyl group of a threonine residue in a target flavoprotein.</text>
</comment>
<accession>B2A695</accession>
<evidence type="ECO:0000313" key="14">
    <source>
        <dbReference type="EMBL" id="ACB84106.1"/>
    </source>
</evidence>
<dbReference type="EC" id="2.7.1.180" evidence="1 10"/>
<dbReference type="KEGG" id="nth:Nther_0510"/>
<comment type="catalytic activity">
    <reaction evidence="9 10 12">
        <text>L-threonyl-[protein] + FAD = FMN-L-threonyl-[protein] + AMP + H(+)</text>
        <dbReference type="Rhea" id="RHEA:36847"/>
        <dbReference type="Rhea" id="RHEA-COMP:11060"/>
        <dbReference type="Rhea" id="RHEA-COMP:11061"/>
        <dbReference type="ChEBI" id="CHEBI:15378"/>
        <dbReference type="ChEBI" id="CHEBI:30013"/>
        <dbReference type="ChEBI" id="CHEBI:57692"/>
        <dbReference type="ChEBI" id="CHEBI:74257"/>
        <dbReference type="ChEBI" id="CHEBI:456215"/>
        <dbReference type="EC" id="2.7.1.180"/>
    </reaction>
</comment>
<protein>
    <recommendedName>
        <fullName evidence="2 10">FAD:protein FMN transferase</fullName>
        <ecNumber evidence="1 10">2.7.1.180</ecNumber>
    </recommendedName>
    <alternativeName>
        <fullName evidence="8 10">Flavin transferase</fullName>
    </alternativeName>
</protein>
<dbReference type="OrthoDB" id="9778595at2"/>
<keyword evidence="13" id="KW-0175">Coiled coil</keyword>
<dbReference type="PANTHER" id="PTHR30040">
    <property type="entry name" value="THIAMINE BIOSYNTHESIS LIPOPROTEIN APBE"/>
    <property type="match status" value="1"/>
</dbReference>
<evidence type="ECO:0000256" key="3">
    <source>
        <dbReference type="ARBA" id="ARBA00022630"/>
    </source>
</evidence>
<evidence type="ECO:0000256" key="6">
    <source>
        <dbReference type="ARBA" id="ARBA00022827"/>
    </source>
</evidence>
<feature type="coiled-coil region" evidence="13">
    <location>
        <begin position="59"/>
        <end position="86"/>
    </location>
</feature>
<evidence type="ECO:0000256" key="8">
    <source>
        <dbReference type="ARBA" id="ARBA00031306"/>
    </source>
</evidence>
<keyword evidence="12" id="KW-0997">Cell inner membrane</keyword>
<dbReference type="GO" id="GO:0046872">
    <property type="term" value="F:metal ion binding"/>
    <property type="evidence" value="ECO:0007669"/>
    <property type="project" value="UniProtKB-UniRule"/>
</dbReference>
<dbReference type="InParanoid" id="B2A695"/>
<dbReference type="AlphaFoldDB" id="B2A695"/>
<evidence type="ECO:0000256" key="9">
    <source>
        <dbReference type="ARBA" id="ARBA00048540"/>
    </source>
</evidence>
<keyword evidence="12 14" id="KW-0449">Lipoprotein</keyword>
<gene>
    <name evidence="14" type="ordered locus">Nther_0510</name>
</gene>
<dbReference type="InterPro" id="IPR024932">
    <property type="entry name" value="ApbE"/>
</dbReference>
<evidence type="ECO:0000256" key="4">
    <source>
        <dbReference type="ARBA" id="ARBA00022679"/>
    </source>
</evidence>
<dbReference type="RefSeq" id="WP_012446993.1">
    <property type="nucleotide sequence ID" value="NC_010718.1"/>
</dbReference>
<comment type="cofactor">
    <cofactor evidence="11">
        <name>Mg(2+)</name>
        <dbReference type="ChEBI" id="CHEBI:18420"/>
    </cofactor>
    <cofactor evidence="11">
        <name>Mn(2+)</name>
        <dbReference type="ChEBI" id="CHEBI:29035"/>
    </cofactor>
    <text evidence="11">Magnesium. Can also use manganese.</text>
</comment>
<keyword evidence="12" id="KW-1003">Cell membrane</keyword>
<dbReference type="Pfam" id="PF02424">
    <property type="entry name" value="ApbE"/>
    <property type="match status" value="1"/>
</dbReference>